<dbReference type="SUPFAM" id="SSF109604">
    <property type="entry name" value="HD-domain/PDEase-like"/>
    <property type="match status" value="1"/>
</dbReference>
<feature type="domain" description="PDEase" evidence="4">
    <location>
        <begin position="234"/>
        <end position="358"/>
    </location>
</feature>
<dbReference type="PROSITE" id="PS51845">
    <property type="entry name" value="PDEASE_I_2"/>
    <property type="match status" value="1"/>
</dbReference>
<evidence type="ECO:0000256" key="1">
    <source>
        <dbReference type="ARBA" id="ARBA00022723"/>
    </source>
</evidence>
<evidence type="ECO:0000313" key="5">
    <source>
        <dbReference type="EMBL" id="KAK2702505.1"/>
    </source>
</evidence>
<dbReference type="InterPro" id="IPR002073">
    <property type="entry name" value="PDEase_catalytic_dom"/>
</dbReference>
<protein>
    <recommendedName>
        <fullName evidence="4">PDEase domain-containing protein</fullName>
    </recommendedName>
</protein>
<evidence type="ECO:0000313" key="6">
    <source>
        <dbReference type="Proteomes" id="UP001187531"/>
    </source>
</evidence>
<keyword evidence="2" id="KW-0378">Hydrolase</keyword>
<dbReference type="GO" id="GO:0007165">
    <property type="term" value="P:signal transduction"/>
    <property type="evidence" value="ECO:0007669"/>
    <property type="project" value="InterPro"/>
</dbReference>
<organism evidence="5 6">
    <name type="scientific">Artemia franciscana</name>
    <name type="common">Brine shrimp</name>
    <name type="synonym">Artemia sanfranciscana</name>
    <dbReference type="NCBI Taxonomy" id="6661"/>
    <lineage>
        <taxon>Eukaryota</taxon>
        <taxon>Metazoa</taxon>
        <taxon>Ecdysozoa</taxon>
        <taxon>Arthropoda</taxon>
        <taxon>Crustacea</taxon>
        <taxon>Branchiopoda</taxon>
        <taxon>Anostraca</taxon>
        <taxon>Artemiidae</taxon>
        <taxon>Artemia</taxon>
    </lineage>
</organism>
<evidence type="ECO:0000259" key="4">
    <source>
        <dbReference type="PROSITE" id="PS51845"/>
    </source>
</evidence>
<dbReference type="Pfam" id="PF00233">
    <property type="entry name" value="PDEase_I"/>
    <property type="match status" value="1"/>
</dbReference>
<keyword evidence="6" id="KW-1185">Reference proteome</keyword>
<accession>A0AA88H1T8</accession>
<feature type="compositionally biased region" description="Basic and acidic residues" evidence="3">
    <location>
        <begin position="72"/>
        <end position="83"/>
    </location>
</feature>
<dbReference type="Proteomes" id="UP001187531">
    <property type="component" value="Unassembled WGS sequence"/>
</dbReference>
<dbReference type="EMBL" id="JAVRJZ010000301">
    <property type="protein sequence ID" value="KAK2702505.1"/>
    <property type="molecule type" value="Genomic_DNA"/>
</dbReference>
<name>A0AA88H1T8_ARTSF</name>
<dbReference type="InterPro" id="IPR036971">
    <property type="entry name" value="PDEase_catalytic_dom_sf"/>
</dbReference>
<sequence length="358" mass="40677">MLRSNENYNILFQDYLVTEGPPLTRWQPREGELTSDEEVGNISLGSMSPQPASPLNAEDYDLIDVDQDVSSDRRFETGEHSASEDSSLTDSDRTLMGDPPEDGIVRPPSPQMSSASSSHFKIDQAGASRSEVFLSQNQVPKFFRLEEIKKEKGNTEYKLAVDRRMHLGEMKKNLEPYVNVPCDFFRIFKIQASCGIDRECVNLNESLETFGDEAYLTVRLGRALKPGEIRGKVFHLQPNEAEAILYNDRSVLESHHAAAAWSLFLSKPGHNFLQHLEKAEFKRFRFLVIEAILATDLKRHFEILAEFNAKANEEDVPGIDWTQETARLLAMQLCIKLADINGPCKKRSLHVQWTYRIA</sequence>
<dbReference type="Gene3D" id="1.10.1300.10">
    <property type="entry name" value="3'5'-cyclic nucleotide phosphodiesterase, catalytic domain"/>
    <property type="match status" value="1"/>
</dbReference>
<dbReference type="PANTHER" id="PTHR11347">
    <property type="entry name" value="CYCLIC NUCLEOTIDE PHOSPHODIESTERASE"/>
    <property type="match status" value="1"/>
</dbReference>
<reference evidence="5" key="1">
    <citation type="submission" date="2023-07" db="EMBL/GenBank/DDBJ databases">
        <title>Chromosome-level genome assembly of Artemia franciscana.</title>
        <authorList>
            <person name="Jo E."/>
        </authorList>
    </citation>
    <scope>NUCLEOTIDE SEQUENCE</scope>
    <source>
        <tissue evidence="5">Whole body</tissue>
    </source>
</reference>
<feature type="region of interest" description="Disordered" evidence="3">
    <location>
        <begin position="72"/>
        <end position="116"/>
    </location>
</feature>
<dbReference type="AlphaFoldDB" id="A0AA88H1T8"/>
<dbReference type="GO" id="GO:0046872">
    <property type="term" value="F:metal ion binding"/>
    <property type="evidence" value="ECO:0007669"/>
    <property type="project" value="UniProtKB-KW"/>
</dbReference>
<comment type="caution">
    <text evidence="5">The sequence shown here is derived from an EMBL/GenBank/DDBJ whole genome shotgun (WGS) entry which is preliminary data.</text>
</comment>
<proteinExistence type="predicted"/>
<gene>
    <name evidence="5" type="ORF">QYM36_018885</name>
</gene>
<keyword evidence="1" id="KW-0479">Metal-binding</keyword>
<evidence type="ECO:0000256" key="3">
    <source>
        <dbReference type="SAM" id="MobiDB-lite"/>
    </source>
</evidence>
<dbReference type="GO" id="GO:0004114">
    <property type="term" value="F:3',5'-cyclic-nucleotide phosphodiesterase activity"/>
    <property type="evidence" value="ECO:0007669"/>
    <property type="project" value="InterPro"/>
</dbReference>
<evidence type="ECO:0000256" key="2">
    <source>
        <dbReference type="ARBA" id="ARBA00022801"/>
    </source>
</evidence>